<keyword evidence="3" id="KW-1185">Reference proteome</keyword>
<evidence type="ECO:0000256" key="1">
    <source>
        <dbReference type="SAM" id="MobiDB-lite"/>
    </source>
</evidence>
<feature type="region of interest" description="Disordered" evidence="1">
    <location>
        <begin position="118"/>
        <end position="144"/>
    </location>
</feature>
<dbReference type="Proteomes" id="UP000619486">
    <property type="component" value="Unassembled WGS sequence"/>
</dbReference>
<dbReference type="AlphaFoldDB" id="A0A918H8V1"/>
<sequence>MPPRRKRATIARSTRRPYVDDVTWDSADDIAASDALTVGHLLTVLLDRYAAGVVDVPLPKEEVRAGGRSGHLAAIGDVAWARADERREREGIQSMSVLCELLLRETVAGRVSAGLDAAPRARQQTEAREEAAGVDTASLFHSAA</sequence>
<reference evidence="2" key="2">
    <citation type="submission" date="2020-09" db="EMBL/GenBank/DDBJ databases">
        <authorList>
            <person name="Sun Q."/>
            <person name="Ohkuma M."/>
        </authorList>
    </citation>
    <scope>NUCLEOTIDE SEQUENCE</scope>
    <source>
        <strain evidence="2">JCM 3172</strain>
    </source>
</reference>
<comment type="caution">
    <text evidence="2">The sequence shown here is derived from an EMBL/GenBank/DDBJ whole genome shotgun (WGS) entry which is preliminary data.</text>
</comment>
<evidence type="ECO:0000313" key="3">
    <source>
        <dbReference type="Proteomes" id="UP000619486"/>
    </source>
</evidence>
<accession>A0A918H8V1</accession>
<dbReference type="RefSeq" id="WP_229833088.1">
    <property type="nucleotide sequence ID" value="NZ_BMQQ01000015.1"/>
</dbReference>
<reference evidence="2" key="1">
    <citation type="journal article" date="2014" name="Int. J. Syst. Evol. Microbiol.">
        <title>Complete genome sequence of Corynebacterium casei LMG S-19264T (=DSM 44701T), isolated from a smear-ripened cheese.</title>
        <authorList>
            <consortium name="US DOE Joint Genome Institute (JGI-PGF)"/>
            <person name="Walter F."/>
            <person name="Albersmeier A."/>
            <person name="Kalinowski J."/>
            <person name="Ruckert C."/>
        </authorList>
    </citation>
    <scope>NUCLEOTIDE SEQUENCE</scope>
    <source>
        <strain evidence="2">JCM 3172</strain>
    </source>
</reference>
<organism evidence="2 3">
    <name type="scientific">Streptomyces purpureus</name>
    <dbReference type="NCBI Taxonomy" id="1951"/>
    <lineage>
        <taxon>Bacteria</taxon>
        <taxon>Bacillati</taxon>
        <taxon>Actinomycetota</taxon>
        <taxon>Actinomycetes</taxon>
        <taxon>Kitasatosporales</taxon>
        <taxon>Streptomycetaceae</taxon>
        <taxon>Streptomyces</taxon>
    </lineage>
</organism>
<name>A0A918H8V1_9ACTN</name>
<gene>
    <name evidence="2" type="ORF">GCM10014713_41030</name>
</gene>
<dbReference type="EMBL" id="BMQQ01000015">
    <property type="protein sequence ID" value="GGT43037.1"/>
    <property type="molecule type" value="Genomic_DNA"/>
</dbReference>
<proteinExistence type="predicted"/>
<evidence type="ECO:0000313" key="2">
    <source>
        <dbReference type="EMBL" id="GGT43037.1"/>
    </source>
</evidence>
<protein>
    <submittedName>
        <fullName evidence="2">Uncharacterized protein</fullName>
    </submittedName>
</protein>